<dbReference type="AlphaFoldDB" id="A0A518IX27"/>
<protein>
    <submittedName>
        <fullName evidence="1">Uncharacterized protein</fullName>
    </submittedName>
</protein>
<accession>A0A518IX27</accession>
<proteinExistence type="predicted"/>
<evidence type="ECO:0000313" key="1">
    <source>
        <dbReference type="EMBL" id="QDV57636.1"/>
    </source>
</evidence>
<keyword evidence="2" id="KW-1185">Reference proteome</keyword>
<reference evidence="1 2" key="1">
    <citation type="submission" date="2019-02" db="EMBL/GenBank/DDBJ databases">
        <title>Deep-cultivation of Planctomycetes and their phenomic and genomic characterization uncovers novel biology.</title>
        <authorList>
            <person name="Wiegand S."/>
            <person name="Jogler M."/>
            <person name="Boedeker C."/>
            <person name="Pinto D."/>
            <person name="Vollmers J."/>
            <person name="Rivas-Marin E."/>
            <person name="Kohn T."/>
            <person name="Peeters S.H."/>
            <person name="Heuer A."/>
            <person name="Rast P."/>
            <person name="Oberbeckmann S."/>
            <person name="Bunk B."/>
            <person name="Jeske O."/>
            <person name="Meyerdierks A."/>
            <person name="Storesund J.E."/>
            <person name="Kallscheuer N."/>
            <person name="Luecker S."/>
            <person name="Lage O.M."/>
            <person name="Pohl T."/>
            <person name="Merkel B.J."/>
            <person name="Hornburger P."/>
            <person name="Mueller R.-W."/>
            <person name="Bruemmer F."/>
            <person name="Labrenz M."/>
            <person name="Spormann A.M."/>
            <person name="Op den Camp H."/>
            <person name="Overmann J."/>
            <person name="Amann R."/>
            <person name="Jetten M.S.M."/>
            <person name="Mascher T."/>
            <person name="Medema M.H."/>
            <person name="Devos D.P."/>
            <person name="Kaster A.-K."/>
            <person name="Ovreas L."/>
            <person name="Rohde M."/>
            <person name="Galperin M.Y."/>
            <person name="Jogler C."/>
        </authorList>
    </citation>
    <scope>NUCLEOTIDE SEQUENCE [LARGE SCALE GENOMIC DNA]</scope>
    <source>
        <strain evidence="1 2">Mal33</strain>
    </source>
</reference>
<sequence>MSAFVRQSIWPIPKRSRRFSCSHSAPRRPIGIDSNAADATALKQIRPSQTQVRTTGNVYLPSLRITARCGDTECDGQSLHCHVISRADRLAVSEPLSRGNVSWWSTAVARRVGTLPVPKLMSVALRKVSVARSPCRFFAGLAFGAETNFAQHTAGGLQVIALDFQLVLFDRAASAAPRLQFC</sequence>
<name>A0A518IX27_9BACT</name>
<dbReference type="Proteomes" id="UP000316770">
    <property type="component" value="Chromosome"/>
</dbReference>
<evidence type="ECO:0000313" key="2">
    <source>
        <dbReference type="Proteomes" id="UP000316770"/>
    </source>
</evidence>
<dbReference type="EMBL" id="CP036318">
    <property type="protein sequence ID" value="QDV57636.1"/>
    <property type="molecule type" value="Genomic_DNA"/>
</dbReference>
<organism evidence="1 2">
    <name type="scientific">Rosistilla oblonga</name>
    <dbReference type="NCBI Taxonomy" id="2527990"/>
    <lineage>
        <taxon>Bacteria</taxon>
        <taxon>Pseudomonadati</taxon>
        <taxon>Planctomycetota</taxon>
        <taxon>Planctomycetia</taxon>
        <taxon>Pirellulales</taxon>
        <taxon>Pirellulaceae</taxon>
        <taxon>Rosistilla</taxon>
    </lineage>
</organism>
<gene>
    <name evidence="1" type="ORF">Mal33_36490</name>
</gene>